<proteinExistence type="predicted"/>
<gene>
    <name evidence="2" type="ORF">DM01DRAFT_1332331</name>
</gene>
<dbReference type="Gene3D" id="3.80.10.10">
    <property type="entry name" value="Ribonuclease Inhibitor"/>
    <property type="match status" value="1"/>
</dbReference>
<dbReference type="Pfam" id="PF12937">
    <property type="entry name" value="F-box-like"/>
    <property type="match status" value="1"/>
</dbReference>
<dbReference type="Proteomes" id="UP000242146">
    <property type="component" value="Unassembled WGS sequence"/>
</dbReference>
<dbReference type="InterPro" id="IPR001810">
    <property type="entry name" value="F-box_dom"/>
</dbReference>
<evidence type="ECO:0000313" key="2">
    <source>
        <dbReference type="EMBL" id="ORX61748.1"/>
    </source>
</evidence>
<keyword evidence="3" id="KW-1185">Reference proteome</keyword>
<reference evidence="2 3" key="1">
    <citation type="submission" date="2016-07" db="EMBL/GenBank/DDBJ databases">
        <title>Pervasive Adenine N6-methylation of Active Genes in Fungi.</title>
        <authorList>
            <consortium name="DOE Joint Genome Institute"/>
            <person name="Mondo S.J."/>
            <person name="Dannebaum R.O."/>
            <person name="Kuo R.C."/>
            <person name="Labutti K."/>
            <person name="Haridas S."/>
            <person name="Kuo A."/>
            <person name="Salamov A."/>
            <person name="Ahrendt S.R."/>
            <person name="Lipzen A."/>
            <person name="Sullivan W."/>
            <person name="Andreopoulos W.B."/>
            <person name="Clum A."/>
            <person name="Lindquist E."/>
            <person name="Daum C."/>
            <person name="Ramamoorthy G.K."/>
            <person name="Gryganskyi A."/>
            <person name="Culley D."/>
            <person name="Magnuson J.K."/>
            <person name="James T.Y."/>
            <person name="O'Malley M.A."/>
            <person name="Stajich J.E."/>
            <person name="Spatafora J.W."/>
            <person name="Visel A."/>
            <person name="Grigoriev I.V."/>
        </authorList>
    </citation>
    <scope>NUCLEOTIDE SEQUENCE [LARGE SCALE GENOMIC DNA]</scope>
    <source>
        <strain evidence="2 3">NRRL 3301</strain>
    </source>
</reference>
<dbReference type="InterPro" id="IPR032675">
    <property type="entry name" value="LRR_dom_sf"/>
</dbReference>
<dbReference type="OrthoDB" id="4191831at2759"/>
<feature type="domain" description="F-box" evidence="1">
    <location>
        <begin position="2"/>
        <end position="47"/>
    </location>
</feature>
<accession>A0A1X2GVZ2</accession>
<dbReference type="SUPFAM" id="SSF81383">
    <property type="entry name" value="F-box domain"/>
    <property type="match status" value="1"/>
</dbReference>
<comment type="caution">
    <text evidence="2">The sequence shown here is derived from an EMBL/GenBank/DDBJ whole genome shotgun (WGS) entry which is preliminary data.</text>
</comment>
<dbReference type="AlphaFoldDB" id="A0A1X2GVZ2"/>
<protein>
    <recommendedName>
        <fullName evidence="1">F-box domain-containing protein</fullName>
    </recommendedName>
</protein>
<evidence type="ECO:0000313" key="3">
    <source>
        <dbReference type="Proteomes" id="UP000242146"/>
    </source>
</evidence>
<evidence type="ECO:0000259" key="1">
    <source>
        <dbReference type="PROSITE" id="PS50181"/>
    </source>
</evidence>
<name>A0A1X2GVZ2_9FUNG</name>
<dbReference type="PROSITE" id="PS50181">
    <property type="entry name" value="FBOX"/>
    <property type="match status" value="1"/>
</dbReference>
<dbReference type="EMBL" id="MCGT01000003">
    <property type="protein sequence ID" value="ORX61748.1"/>
    <property type="molecule type" value="Genomic_DNA"/>
</dbReference>
<organism evidence="2 3">
    <name type="scientific">Hesseltinella vesiculosa</name>
    <dbReference type="NCBI Taxonomy" id="101127"/>
    <lineage>
        <taxon>Eukaryota</taxon>
        <taxon>Fungi</taxon>
        <taxon>Fungi incertae sedis</taxon>
        <taxon>Mucoromycota</taxon>
        <taxon>Mucoromycotina</taxon>
        <taxon>Mucoromycetes</taxon>
        <taxon>Mucorales</taxon>
        <taxon>Cunninghamellaceae</taxon>
        <taxon>Hesseltinella</taxon>
    </lineage>
</organism>
<dbReference type="SUPFAM" id="SSF52047">
    <property type="entry name" value="RNI-like"/>
    <property type="match status" value="1"/>
</dbReference>
<sequence>MDRCLATLPNEIFSLINQHLSQDDRLTLCYVCRAWHNRFLPILYRHVTLQANRADTLAIALTSCNSPTLQPLGHLVRSLTLSTADPICLEHLEMISKACPFTTALAFDSQTFYASMERLASKRYFDSLLKVPNDSPALVNDDDLDSSLSYIEAIQQLKFPDTVKGPMPMTNHVALAFFKVMFRLFPRLTTLDFPLYYLMFGVPRVPLFVDFLPDRLTDLTLKCRLDLSFPLVESIHDHCPLLESLSLTCRFMKDIYIDTLSVIVMNHRLKSIAIIFDSTDGLSLWSWVWYAGKKYGQQLEAAHFNNANLFYTPAPEQAALVRHTFIPAFVQQHATTLRTLEMKNMAYSQEFWMQMEMQTKGRGTNFRTIDCWDDEILQGQGDEDSLGVTDKIATMAKVSIQRLCLNVCLMDSPFSDFARLLGQCPRLNTLHLAYASLKYSSIPLLHLLQACPQIQHLSLDCRTLALGKVPPEFCHRLVSLDLMYTVHLTSAELNCMLLFTPWLESLKITDSCITTYSEIDQLNSSSPPIFRWSLPNPGSNDSIDSLSLRFSPKRSPTAGSMQKVSITTTFADKTWAVRVSQITPLPQQKWLEQCHLGTQVISGTSFELECNPIRFLEFNKTVLIRKGLALL</sequence>
<dbReference type="InterPro" id="IPR036047">
    <property type="entry name" value="F-box-like_dom_sf"/>
</dbReference>